<dbReference type="Proteomes" id="UP001596150">
    <property type="component" value="Unassembled WGS sequence"/>
</dbReference>
<evidence type="ECO:0000313" key="1">
    <source>
        <dbReference type="EMBL" id="MFC5518947.1"/>
    </source>
</evidence>
<reference evidence="2" key="1">
    <citation type="journal article" date="2019" name="Int. J. Syst. Evol. Microbiol.">
        <title>The Global Catalogue of Microorganisms (GCM) 10K type strain sequencing project: providing services to taxonomists for standard genome sequencing and annotation.</title>
        <authorList>
            <consortium name="The Broad Institute Genomics Platform"/>
            <consortium name="The Broad Institute Genome Sequencing Center for Infectious Disease"/>
            <person name="Wu L."/>
            <person name="Ma J."/>
        </authorList>
    </citation>
    <scope>NUCLEOTIDE SEQUENCE [LARGE SCALE GENOMIC DNA]</scope>
    <source>
        <strain evidence="2">KACC 12633</strain>
    </source>
</reference>
<comment type="caution">
    <text evidence="1">The sequence shown here is derived from an EMBL/GenBank/DDBJ whole genome shotgun (WGS) entry which is preliminary data.</text>
</comment>
<name>A0ABW0Q4C6_9HYPH</name>
<keyword evidence="2" id="KW-1185">Reference proteome</keyword>
<protein>
    <submittedName>
        <fullName evidence="1">Uncharacterized protein</fullName>
    </submittedName>
</protein>
<evidence type="ECO:0000313" key="2">
    <source>
        <dbReference type="Proteomes" id="UP001596150"/>
    </source>
</evidence>
<dbReference type="RefSeq" id="WP_266346385.1">
    <property type="nucleotide sequence ID" value="NZ_JAPKNH010000016.1"/>
</dbReference>
<gene>
    <name evidence="1" type="ORF">ACFPP9_24505</name>
</gene>
<proteinExistence type="predicted"/>
<organism evidence="1 2">
    <name type="scientific">Kaistia terrae</name>
    <dbReference type="NCBI Taxonomy" id="537017"/>
    <lineage>
        <taxon>Bacteria</taxon>
        <taxon>Pseudomonadati</taxon>
        <taxon>Pseudomonadota</taxon>
        <taxon>Alphaproteobacteria</taxon>
        <taxon>Hyphomicrobiales</taxon>
        <taxon>Kaistiaceae</taxon>
        <taxon>Kaistia</taxon>
    </lineage>
</organism>
<sequence>MTQAQHDTIRDLWEGCFQLTNAATIAGVELEEAEAVYAALDAIAET</sequence>
<accession>A0ABW0Q4C6</accession>
<dbReference type="EMBL" id="JBHSML010000030">
    <property type="protein sequence ID" value="MFC5518947.1"/>
    <property type="molecule type" value="Genomic_DNA"/>
</dbReference>